<keyword evidence="1" id="KW-0812">Transmembrane</keyword>
<protein>
    <submittedName>
        <fullName evidence="2">Uncharacterized protein</fullName>
    </submittedName>
</protein>
<dbReference type="Proteomes" id="UP000077266">
    <property type="component" value="Unassembled WGS sequence"/>
</dbReference>
<sequence>MIIDPSTGTQDAVCVAPRRARLPYARTLYIPLVCSCLFLWVTSTYRSDVSVVSGASTSAVEGPSVKVGQTV</sequence>
<dbReference type="AlphaFoldDB" id="A0A165JTS5"/>
<proteinExistence type="predicted"/>
<evidence type="ECO:0000313" key="2">
    <source>
        <dbReference type="EMBL" id="KZV95320.1"/>
    </source>
</evidence>
<dbReference type="EMBL" id="KV425959">
    <property type="protein sequence ID" value="KZV95320.1"/>
    <property type="molecule type" value="Genomic_DNA"/>
</dbReference>
<evidence type="ECO:0000313" key="3">
    <source>
        <dbReference type="Proteomes" id="UP000077266"/>
    </source>
</evidence>
<feature type="transmembrane region" description="Helical" evidence="1">
    <location>
        <begin position="28"/>
        <end position="45"/>
    </location>
</feature>
<keyword evidence="1" id="KW-1133">Transmembrane helix</keyword>
<accession>A0A165JTS5</accession>
<organism evidence="2 3">
    <name type="scientific">Exidia glandulosa HHB12029</name>
    <dbReference type="NCBI Taxonomy" id="1314781"/>
    <lineage>
        <taxon>Eukaryota</taxon>
        <taxon>Fungi</taxon>
        <taxon>Dikarya</taxon>
        <taxon>Basidiomycota</taxon>
        <taxon>Agaricomycotina</taxon>
        <taxon>Agaricomycetes</taxon>
        <taxon>Auriculariales</taxon>
        <taxon>Exidiaceae</taxon>
        <taxon>Exidia</taxon>
    </lineage>
</organism>
<dbReference type="InParanoid" id="A0A165JTS5"/>
<keyword evidence="3" id="KW-1185">Reference proteome</keyword>
<reference evidence="2 3" key="1">
    <citation type="journal article" date="2016" name="Mol. Biol. Evol.">
        <title>Comparative Genomics of Early-Diverging Mushroom-Forming Fungi Provides Insights into the Origins of Lignocellulose Decay Capabilities.</title>
        <authorList>
            <person name="Nagy L.G."/>
            <person name="Riley R."/>
            <person name="Tritt A."/>
            <person name="Adam C."/>
            <person name="Daum C."/>
            <person name="Floudas D."/>
            <person name="Sun H."/>
            <person name="Yadav J.S."/>
            <person name="Pangilinan J."/>
            <person name="Larsson K.H."/>
            <person name="Matsuura K."/>
            <person name="Barry K."/>
            <person name="Labutti K."/>
            <person name="Kuo R."/>
            <person name="Ohm R.A."/>
            <person name="Bhattacharya S.S."/>
            <person name="Shirouzu T."/>
            <person name="Yoshinaga Y."/>
            <person name="Martin F.M."/>
            <person name="Grigoriev I.V."/>
            <person name="Hibbett D.S."/>
        </authorList>
    </citation>
    <scope>NUCLEOTIDE SEQUENCE [LARGE SCALE GENOMIC DNA]</scope>
    <source>
        <strain evidence="2 3">HHB12029</strain>
    </source>
</reference>
<keyword evidence="1" id="KW-0472">Membrane</keyword>
<gene>
    <name evidence="2" type="ORF">EXIGLDRAFT_735481</name>
</gene>
<name>A0A165JTS5_EXIGL</name>
<evidence type="ECO:0000256" key="1">
    <source>
        <dbReference type="SAM" id="Phobius"/>
    </source>
</evidence>